<evidence type="ECO:0000256" key="1">
    <source>
        <dbReference type="SAM" id="Phobius"/>
    </source>
</evidence>
<dbReference type="RefSeq" id="WP_193497175.1">
    <property type="nucleotide sequence ID" value="NZ_CP063169.1"/>
</dbReference>
<feature type="transmembrane region" description="Helical" evidence="1">
    <location>
        <begin position="59"/>
        <end position="79"/>
    </location>
</feature>
<dbReference type="SUPFAM" id="SSF53300">
    <property type="entry name" value="vWA-like"/>
    <property type="match status" value="1"/>
</dbReference>
<accession>A0A7M1SSE8</accession>
<feature type="transmembrane region" description="Helical" evidence="1">
    <location>
        <begin position="322"/>
        <end position="340"/>
    </location>
</feature>
<dbReference type="EMBL" id="CP063169">
    <property type="protein sequence ID" value="QOR70498.1"/>
    <property type="molecule type" value="Genomic_DNA"/>
</dbReference>
<dbReference type="SMART" id="SM00327">
    <property type="entry name" value="VWA"/>
    <property type="match status" value="1"/>
</dbReference>
<evidence type="ECO:0000259" key="2">
    <source>
        <dbReference type="PROSITE" id="PS50234"/>
    </source>
</evidence>
<sequence>MLMHPWAIWVVVAVVVAALVLGWFARAAKQERRRVAWVANAGYLTALPSFRSRISQYRVLLSCLVVVLFGASIAAGFLVSRPVDREVRSDELATRDIVLCLDVSGSMVEYDTEIVQRFLELLPSFHGERIALSIFNSTSRTVFPLTDDYALVEEQLTEAAEALDFDVDSLDDFSYDAEALDRLLAFLAGTEGLGQDASSLVGDGLATCALAFDLEDEERSRSIILATDNEVFGEPLYTLPEAADLVAERDITLHGFYAGAVTADSAAQEKEYRDAVEAHGGLFYASDDPDAVSGIVDQISAQQAAELDADADVIITDTPETYFAWLMGLLALYLLAVWRLRS</sequence>
<dbReference type="InterPro" id="IPR036465">
    <property type="entry name" value="vWFA_dom_sf"/>
</dbReference>
<dbReference type="KEGG" id="halt:IM660_18220"/>
<feature type="domain" description="VWFA" evidence="2">
    <location>
        <begin position="96"/>
        <end position="299"/>
    </location>
</feature>
<keyword evidence="1" id="KW-0812">Transmembrane</keyword>
<dbReference type="PROSITE" id="PS50234">
    <property type="entry name" value="VWFA"/>
    <property type="match status" value="1"/>
</dbReference>
<dbReference type="InterPro" id="IPR002035">
    <property type="entry name" value="VWF_A"/>
</dbReference>
<dbReference type="Gene3D" id="3.40.50.410">
    <property type="entry name" value="von Willebrand factor, type A domain"/>
    <property type="match status" value="1"/>
</dbReference>
<proteinExistence type="predicted"/>
<organism evidence="3 4">
    <name type="scientific">Ruania alkalisoli</name>
    <dbReference type="NCBI Taxonomy" id="2779775"/>
    <lineage>
        <taxon>Bacteria</taxon>
        <taxon>Bacillati</taxon>
        <taxon>Actinomycetota</taxon>
        <taxon>Actinomycetes</taxon>
        <taxon>Micrococcales</taxon>
        <taxon>Ruaniaceae</taxon>
        <taxon>Ruania</taxon>
    </lineage>
</organism>
<evidence type="ECO:0000313" key="3">
    <source>
        <dbReference type="EMBL" id="QOR70498.1"/>
    </source>
</evidence>
<dbReference type="Proteomes" id="UP000593758">
    <property type="component" value="Chromosome"/>
</dbReference>
<evidence type="ECO:0000313" key="4">
    <source>
        <dbReference type="Proteomes" id="UP000593758"/>
    </source>
</evidence>
<reference evidence="3 4" key="1">
    <citation type="submission" date="2020-10" db="EMBL/GenBank/DDBJ databases">
        <title>Haloactinobacterium sp. RN3S43, a bacterium isolated from saline soil.</title>
        <authorList>
            <person name="Sun J.-Q."/>
        </authorList>
    </citation>
    <scope>NUCLEOTIDE SEQUENCE [LARGE SCALE GENOMIC DNA]</scope>
    <source>
        <strain evidence="3 4">RN3S43</strain>
    </source>
</reference>
<keyword evidence="1" id="KW-0472">Membrane</keyword>
<feature type="transmembrane region" description="Helical" evidence="1">
    <location>
        <begin position="6"/>
        <end position="25"/>
    </location>
</feature>
<name>A0A7M1SSE8_9MICO</name>
<keyword evidence="4" id="KW-1185">Reference proteome</keyword>
<keyword evidence="1" id="KW-1133">Transmembrane helix</keyword>
<gene>
    <name evidence="3" type="ORF">IM660_18220</name>
</gene>
<dbReference type="AlphaFoldDB" id="A0A7M1SSE8"/>
<protein>
    <submittedName>
        <fullName evidence="3">VWA domain-containing protein</fullName>
    </submittedName>
</protein>